<name>M6W761_LEPBO</name>
<protein>
    <submittedName>
        <fullName evidence="1">Uncharacterized protein</fullName>
    </submittedName>
</protein>
<organism evidence="1 2">
    <name type="scientific">Leptospira borgpetersenii serovar Pomona str. 200901868</name>
    <dbReference type="NCBI Taxonomy" id="1192866"/>
    <lineage>
        <taxon>Bacteria</taxon>
        <taxon>Pseudomonadati</taxon>
        <taxon>Spirochaetota</taxon>
        <taxon>Spirochaetia</taxon>
        <taxon>Leptospirales</taxon>
        <taxon>Leptospiraceae</taxon>
        <taxon>Leptospira</taxon>
    </lineage>
</organism>
<accession>M6W761</accession>
<evidence type="ECO:0000313" key="2">
    <source>
        <dbReference type="Proteomes" id="UP000012159"/>
    </source>
</evidence>
<gene>
    <name evidence="1" type="ORF">LEP1GSC133_2699</name>
</gene>
<reference evidence="1 2" key="1">
    <citation type="submission" date="2013-01" db="EMBL/GenBank/DDBJ databases">
        <authorList>
            <person name="Harkins D.M."/>
            <person name="Durkin A.S."/>
            <person name="Brinkac L.M."/>
            <person name="Haft D.H."/>
            <person name="Selengut J.D."/>
            <person name="Sanka R."/>
            <person name="DePew J."/>
            <person name="Purushe J."/>
            <person name="Picardeau M."/>
            <person name="Werts C."/>
            <person name="Goarant C."/>
            <person name="Vinetz J.M."/>
            <person name="Sutton G.G."/>
            <person name="Nierman W.C."/>
            <person name="Fouts D.E."/>
        </authorList>
    </citation>
    <scope>NUCLEOTIDE SEQUENCE [LARGE SCALE GENOMIC DNA]</scope>
    <source>
        <strain evidence="1 2">200901868</strain>
    </source>
</reference>
<dbReference type="AlphaFoldDB" id="M6W761"/>
<proteinExistence type="predicted"/>
<sequence length="45" mass="5299">MWTNRRLRLIMKIEKQIIDKNDQPKSSILSWKSSKNSSFSSEAES</sequence>
<dbReference type="EMBL" id="AKWF02000018">
    <property type="protein sequence ID" value="EMO64955.1"/>
    <property type="molecule type" value="Genomic_DNA"/>
</dbReference>
<dbReference type="Proteomes" id="UP000012159">
    <property type="component" value="Unassembled WGS sequence"/>
</dbReference>
<evidence type="ECO:0000313" key="1">
    <source>
        <dbReference type="EMBL" id="EMO64955.1"/>
    </source>
</evidence>
<comment type="caution">
    <text evidence="1">The sequence shown here is derived from an EMBL/GenBank/DDBJ whole genome shotgun (WGS) entry which is preliminary data.</text>
</comment>
<dbReference type="STRING" id="1192866.LEP1GSC133_2699"/>